<reference evidence="3 4" key="1">
    <citation type="journal article" date="2016" name="Nat. Commun.">
        <title>Thousands of microbial genomes shed light on interconnected biogeochemical processes in an aquifer system.</title>
        <authorList>
            <person name="Anantharaman K."/>
            <person name="Brown C.T."/>
            <person name="Hug L.A."/>
            <person name="Sharon I."/>
            <person name="Castelle C.J."/>
            <person name="Probst A.J."/>
            <person name="Thomas B.C."/>
            <person name="Singh A."/>
            <person name="Wilkins M.J."/>
            <person name="Karaoz U."/>
            <person name="Brodie E.L."/>
            <person name="Williams K.H."/>
            <person name="Hubbard S.S."/>
            <person name="Banfield J.F."/>
        </authorList>
    </citation>
    <scope>NUCLEOTIDE SEQUENCE [LARGE SCALE GENOMIC DNA]</scope>
</reference>
<comment type="caution">
    <text evidence="3">The sequence shown here is derived from an EMBL/GenBank/DDBJ whole genome shotgun (WGS) entry which is preliminary data.</text>
</comment>
<protein>
    <submittedName>
        <fullName evidence="3">Uncharacterized protein</fullName>
    </submittedName>
</protein>
<evidence type="ECO:0000256" key="1">
    <source>
        <dbReference type="SAM" id="MobiDB-lite"/>
    </source>
</evidence>
<feature type="transmembrane region" description="Helical" evidence="2">
    <location>
        <begin position="59"/>
        <end position="82"/>
    </location>
</feature>
<evidence type="ECO:0000313" key="3">
    <source>
        <dbReference type="EMBL" id="OGH60746.1"/>
    </source>
</evidence>
<name>A0A1F6LN08_9BACT</name>
<dbReference type="Proteomes" id="UP000176329">
    <property type="component" value="Unassembled WGS sequence"/>
</dbReference>
<evidence type="ECO:0000313" key="4">
    <source>
        <dbReference type="Proteomes" id="UP000176329"/>
    </source>
</evidence>
<feature type="transmembrane region" description="Helical" evidence="2">
    <location>
        <begin position="20"/>
        <end position="38"/>
    </location>
</feature>
<proteinExistence type="predicted"/>
<gene>
    <name evidence="3" type="ORF">A2848_00195</name>
</gene>
<keyword evidence="2" id="KW-1133">Transmembrane helix</keyword>
<feature type="compositionally biased region" description="Basic and acidic residues" evidence="1">
    <location>
        <begin position="106"/>
        <end position="121"/>
    </location>
</feature>
<keyword evidence="2" id="KW-0812">Transmembrane</keyword>
<accession>A0A1F6LN08</accession>
<dbReference type="EMBL" id="MFPV01000055">
    <property type="protein sequence ID" value="OGH60746.1"/>
    <property type="molecule type" value="Genomic_DNA"/>
</dbReference>
<sequence>MQRIIPARRENGKVFGFVERWGLTNSQIFVILLLKYLVYKRSQMPACGLVSRRILMARFLLTLVLCAMGLAVTACSGAAAGMQDDKEVQAALNKLPPLRQEFNGRDERVYRSQKPSEDPKTTDQYGNRWNDLTVADPNIITVAVFQDEPEYDVEALTDYLAKKGYRPATGEEMRLLVRDFVPCGYRNCRLDTAYVFDTDGSCFRMTRSQYTEKRVRHDAPGFSTAHEQHAWMIEKLPSKSCGGALPQLTTRWLKSRSILVVRVSD</sequence>
<dbReference type="AlphaFoldDB" id="A0A1F6LN08"/>
<feature type="region of interest" description="Disordered" evidence="1">
    <location>
        <begin position="106"/>
        <end position="127"/>
    </location>
</feature>
<organism evidence="3 4">
    <name type="scientific">Candidatus Magasanikbacteria bacterium RIFCSPHIGHO2_01_FULL_50_8</name>
    <dbReference type="NCBI Taxonomy" id="1798674"/>
    <lineage>
        <taxon>Bacteria</taxon>
        <taxon>Candidatus Magasanikiibacteriota</taxon>
    </lineage>
</organism>
<keyword evidence="2" id="KW-0472">Membrane</keyword>
<evidence type="ECO:0000256" key="2">
    <source>
        <dbReference type="SAM" id="Phobius"/>
    </source>
</evidence>